<sequence>MRIASWNLRFDSQPDNITVEQSIAALPDPLVEFPFLGVQGEQPWSTRRLRVAETLLSEGIELAGFQEALVRQVNDLAELFGSEWSWFGVGRDDGNQAGEFSPIFYK</sequence>
<name>A0ABR3EHJ4_9AGAR</name>
<proteinExistence type="predicted"/>
<accession>A0ABR3EHJ4</accession>
<dbReference type="Gene3D" id="3.60.10.10">
    <property type="entry name" value="Endonuclease/exonuclease/phosphatase"/>
    <property type="match status" value="1"/>
</dbReference>
<evidence type="ECO:0008006" key="3">
    <source>
        <dbReference type="Google" id="ProtNLM"/>
    </source>
</evidence>
<evidence type="ECO:0000313" key="1">
    <source>
        <dbReference type="EMBL" id="KAL0562353.1"/>
    </source>
</evidence>
<dbReference type="SUPFAM" id="SSF56219">
    <property type="entry name" value="DNase I-like"/>
    <property type="match status" value="1"/>
</dbReference>
<dbReference type="Proteomes" id="UP001465976">
    <property type="component" value="Unassembled WGS sequence"/>
</dbReference>
<dbReference type="EMBL" id="JBAHYK010006115">
    <property type="protein sequence ID" value="KAL0562353.1"/>
    <property type="molecule type" value="Genomic_DNA"/>
</dbReference>
<keyword evidence="2" id="KW-1185">Reference proteome</keyword>
<protein>
    <recommendedName>
        <fullName evidence="3">Endonuclease/exonuclease/phosphatase domain-containing protein</fullName>
    </recommendedName>
</protein>
<dbReference type="InterPro" id="IPR036691">
    <property type="entry name" value="Endo/exonu/phosph_ase_sf"/>
</dbReference>
<gene>
    <name evidence="1" type="ORF">V5O48_019734</name>
</gene>
<reference evidence="1 2" key="1">
    <citation type="submission" date="2024-02" db="EMBL/GenBank/DDBJ databases">
        <title>A draft genome for the cacao thread blight pathogen Marasmius crinis-equi.</title>
        <authorList>
            <person name="Cohen S.P."/>
            <person name="Baruah I.K."/>
            <person name="Amoako-Attah I."/>
            <person name="Bukari Y."/>
            <person name="Meinhardt L.W."/>
            <person name="Bailey B.A."/>
        </authorList>
    </citation>
    <scope>NUCLEOTIDE SEQUENCE [LARGE SCALE GENOMIC DNA]</scope>
    <source>
        <strain evidence="1 2">GH-76</strain>
    </source>
</reference>
<feature type="non-terminal residue" evidence="1">
    <location>
        <position position="106"/>
    </location>
</feature>
<evidence type="ECO:0000313" key="2">
    <source>
        <dbReference type="Proteomes" id="UP001465976"/>
    </source>
</evidence>
<organism evidence="1 2">
    <name type="scientific">Marasmius crinis-equi</name>
    <dbReference type="NCBI Taxonomy" id="585013"/>
    <lineage>
        <taxon>Eukaryota</taxon>
        <taxon>Fungi</taxon>
        <taxon>Dikarya</taxon>
        <taxon>Basidiomycota</taxon>
        <taxon>Agaricomycotina</taxon>
        <taxon>Agaricomycetes</taxon>
        <taxon>Agaricomycetidae</taxon>
        <taxon>Agaricales</taxon>
        <taxon>Marasmiineae</taxon>
        <taxon>Marasmiaceae</taxon>
        <taxon>Marasmius</taxon>
    </lineage>
</organism>
<comment type="caution">
    <text evidence="1">The sequence shown here is derived from an EMBL/GenBank/DDBJ whole genome shotgun (WGS) entry which is preliminary data.</text>
</comment>